<name>E4XZC2_OIKDI</name>
<reference evidence="1" key="1">
    <citation type="journal article" date="2010" name="Science">
        <title>Plasticity of animal genome architecture unmasked by rapid evolution of a pelagic tunicate.</title>
        <authorList>
            <person name="Denoeud F."/>
            <person name="Henriet S."/>
            <person name="Mungpakdee S."/>
            <person name="Aury J.M."/>
            <person name="Da Silva C."/>
            <person name="Brinkmann H."/>
            <person name="Mikhaleva J."/>
            <person name="Olsen L.C."/>
            <person name="Jubin C."/>
            <person name="Canestro C."/>
            <person name="Bouquet J.M."/>
            <person name="Danks G."/>
            <person name="Poulain J."/>
            <person name="Campsteijn C."/>
            <person name="Adamski M."/>
            <person name="Cross I."/>
            <person name="Yadetie F."/>
            <person name="Muffato M."/>
            <person name="Louis A."/>
            <person name="Butcher S."/>
            <person name="Tsagkogeorga G."/>
            <person name="Konrad A."/>
            <person name="Singh S."/>
            <person name="Jensen M.F."/>
            <person name="Cong E.H."/>
            <person name="Eikeseth-Otteraa H."/>
            <person name="Noel B."/>
            <person name="Anthouard V."/>
            <person name="Porcel B.M."/>
            <person name="Kachouri-Lafond R."/>
            <person name="Nishino A."/>
            <person name="Ugolini M."/>
            <person name="Chourrout P."/>
            <person name="Nishida H."/>
            <person name="Aasland R."/>
            <person name="Huzurbazar S."/>
            <person name="Westhof E."/>
            <person name="Delsuc F."/>
            <person name="Lehrach H."/>
            <person name="Reinhardt R."/>
            <person name="Weissenbach J."/>
            <person name="Roy S.W."/>
            <person name="Artiguenave F."/>
            <person name="Postlethwait J.H."/>
            <person name="Manak J.R."/>
            <person name="Thompson E.M."/>
            <person name="Jaillon O."/>
            <person name="Du Pasquier L."/>
            <person name="Boudinot P."/>
            <person name="Liberles D.A."/>
            <person name="Volff J.N."/>
            <person name="Philippe H."/>
            <person name="Lenhard B."/>
            <person name="Roest Crollius H."/>
            <person name="Wincker P."/>
            <person name="Chourrout D."/>
        </authorList>
    </citation>
    <scope>NUCLEOTIDE SEQUENCE [LARGE SCALE GENOMIC DNA]</scope>
</reference>
<protein>
    <submittedName>
        <fullName evidence="1">Uncharacterized protein</fullName>
    </submittedName>
</protein>
<dbReference type="AlphaFoldDB" id="E4XZC2"/>
<keyword evidence="2" id="KW-1185">Reference proteome</keyword>
<proteinExistence type="predicted"/>
<accession>E4XZC2</accession>
<dbReference type="OrthoDB" id="6358690at2759"/>
<dbReference type="InterPro" id="IPR052613">
    <property type="entry name" value="LicD_transferase"/>
</dbReference>
<dbReference type="Proteomes" id="UP000001307">
    <property type="component" value="Unassembled WGS sequence"/>
</dbReference>
<organism evidence="1">
    <name type="scientific">Oikopleura dioica</name>
    <name type="common">Tunicate</name>
    <dbReference type="NCBI Taxonomy" id="34765"/>
    <lineage>
        <taxon>Eukaryota</taxon>
        <taxon>Metazoa</taxon>
        <taxon>Chordata</taxon>
        <taxon>Tunicata</taxon>
        <taxon>Appendicularia</taxon>
        <taxon>Copelata</taxon>
        <taxon>Oikopleuridae</taxon>
        <taxon>Oikopleura</taxon>
    </lineage>
</organism>
<gene>
    <name evidence="1" type="ORF">GSOID_T00010086001</name>
</gene>
<dbReference type="PANTHER" id="PTHR13627:SF34">
    <property type="entry name" value="RIBITOL-5-PHOSPHATE TRANSFERASE"/>
    <property type="match status" value="1"/>
</dbReference>
<dbReference type="PANTHER" id="PTHR13627">
    <property type="entry name" value="FUKUTIN RELATED PROTEIN"/>
    <property type="match status" value="1"/>
</dbReference>
<dbReference type="EMBL" id="FN653393">
    <property type="protein sequence ID" value="CBY14984.1"/>
    <property type="molecule type" value="Genomic_DNA"/>
</dbReference>
<sequence>KTGMNKTVSKKLATPYVFLAKNLFDFDAEDANFIRMVREAKMQNADIISGSFVDEHGHWTNNCGHIHVSNYTLDIWDGYYKSIKGIMHCDISSGPLLVRKELLQELGAEKTEKLAKWPDRLEVLLKLQRERVRFLHCPDCMFYQTEISSKVERKDLMRLSRKFKLTNFNIESMEENVEFTCNEANIDCHQKYGQQALAQPPCCLTALTRMMLALTHEFKKNKLDLCLYCGQVLATIKMPGGQLPWDTDVDMPSDARMWEEVQKLVVPTLKTKYGLGVDINLKPGELRVGAAVLHHKKTGFSTDHYAKPIEETACGHQVLKGRTQTKVNLGGWWVPGPDNPGQYGRHYGDEYLKHVPHVTSSRTAYGATQPRFPRCSGTPSHACLEQFQTDGNIQFRKDKMKLYTLF</sequence>
<feature type="non-terminal residue" evidence="1">
    <location>
        <position position="1"/>
    </location>
</feature>
<dbReference type="InParanoid" id="E4XZC2"/>
<evidence type="ECO:0000313" key="1">
    <source>
        <dbReference type="EMBL" id="CBY14984.1"/>
    </source>
</evidence>
<evidence type="ECO:0000313" key="2">
    <source>
        <dbReference type="Proteomes" id="UP000001307"/>
    </source>
</evidence>